<dbReference type="PROSITE" id="PS51257">
    <property type="entry name" value="PROKAR_LIPOPROTEIN"/>
    <property type="match status" value="1"/>
</dbReference>
<dbReference type="Gene3D" id="3.60.15.10">
    <property type="entry name" value="Ribonuclease Z/Hydroxyacylglutathione hydrolase-like"/>
    <property type="match status" value="1"/>
</dbReference>
<name>A0A1A9LGA2_9FLAO</name>
<comment type="caution">
    <text evidence="2">The sequence shown here is derived from an EMBL/GenBank/DDBJ whole genome shotgun (WGS) entry which is preliminary data.</text>
</comment>
<dbReference type="InterPro" id="IPR036866">
    <property type="entry name" value="RibonucZ/Hydroxyglut_hydro"/>
</dbReference>
<dbReference type="InterPro" id="IPR050114">
    <property type="entry name" value="UPF0173_UPF0282_UlaG_hydrolase"/>
</dbReference>
<dbReference type="STRING" id="1385699.A7A78_10675"/>
<dbReference type="Pfam" id="PF12706">
    <property type="entry name" value="Lactamase_B_2"/>
    <property type="match status" value="1"/>
</dbReference>
<keyword evidence="2" id="KW-0378">Hydrolase</keyword>
<dbReference type="OrthoDB" id="9789133at2"/>
<dbReference type="RefSeq" id="WP_068761349.1">
    <property type="nucleotide sequence ID" value="NZ_LXIE01000008.1"/>
</dbReference>
<proteinExistence type="predicted"/>
<evidence type="ECO:0000313" key="2">
    <source>
        <dbReference type="EMBL" id="OAD91946.1"/>
    </source>
</evidence>
<feature type="domain" description="Metallo-beta-lactamase" evidence="1">
    <location>
        <begin position="80"/>
        <end position="232"/>
    </location>
</feature>
<protein>
    <submittedName>
        <fullName evidence="2">MBL fold metallo-hydrolase</fullName>
    </submittedName>
</protein>
<dbReference type="PANTHER" id="PTHR43546:SF3">
    <property type="entry name" value="UPF0173 METAL-DEPENDENT HYDROLASE MJ1163"/>
    <property type="match status" value="1"/>
</dbReference>
<dbReference type="SUPFAM" id="SSF56281">
    <property type="entry name" value="Metallo-hydrolase/oxidoreductase"/>
    <property type="match status" value="1"/>
</dbReference>
<sequence>MKNLAHILFLAIVFTACKNTSEKTELEATTDPPIQVINRGPAVTEKGFIINPIEHASMVLNWDGTIIYVDPVGGKEAFSDYTEPDMVLVTDIHGDHMDIPTLESIVNDGTVIYAPKAVFEKMPESLQNKTQVINNGEITNDFEMTIEAIPMYNLRPEALKFHEKGRGNGYLLERNGKRIYISGDTEDIPEMRNLKNIDIAFVCMNIPYTMTVEKAAEAVLAFKPKTVYPYHYRGTEGLSDVAKFKSLVETGNQDIKVTQLDWYPKK</sequence>
<dbReference type="PANTHER" id="PTHR43546">
    <property type="entry name" value="UPF0173 METAL-DEPENDENT HYDROLASE MJ1163-RELATED"/>
    <property type="match status" value="1"/>
</dbReference>
<dbReference type="EMBL" id="LXIE01000008">
    <property type="protein sequence ID" value="OAD91946.1"/>
    <property type="molecule type" value="Genomic_DNA"/>
</dbReference>
<dbReference type="AlphaFoldDB" id="A0A1A9LGA2"/>
<gene>
    <name evidence="2" type="ORF">A7A78_10675</name>
</gene>
<evidence type="ECO:0000259" key="1">
    <source>
        <dbReference type="Pfam" id="PF12706"/>
    </source>
</evidence>
<reference evidence="2 3" key="1">
    <citation type="submission" date="2016-05" db="EMBL/GenBank/DDBJ databases">
        <title>Genome sequencing of Vitellibacter soesokkakensis RSSK-12.</title>
        <authorList>
            <person name="Thevarajoo S."/>
            <person name="Selvaratnam C."/>
            <person name="Goh K.M."/>
            <person name="Chan K.-G."/>
            <person name="Chong C.S."/>
        </authorList>
    </citation>
    <scope>NUCLEOTIDE SEQUENCE [LARGE SCALE GENOMIC DNA]</scope>
    <source>
        <strain evidence="2 3">RSSK-12</strain>
    </source>
</reference>
<evidence type="ECO:0000313" key="3">
    <source>
        <dbReference type="Proteomes" id="UP000077552"/>
    </source>
</evidence>
<dbReference type="GO" id="GO:0016787">
    <property type="term" value="F:hydrolase activity"/>
    <property type="evidence" value="ECO:0007669"/>
    <property type="project" value="UniProtKB-KW"/>
</dbReference>
<dbReference type="Proteomes" id="UP000077552">
    <property type="component" value="Unassembled WGS sequence"/>
</dbReference>
<dbReference type="InterPro" id="IPR001279">
    <property type="entry name" value="Metallo-B-lactamas"/>
</dbReference>
<keyword evidence="3" id="KW-1185">Reference proteome</keyword>
<accession>A0A1A9LGA2</accession>
<organism evidence="2 3">
    <name type="scientific">Aequorivita soesokkakensis</name>
    <dbReference type="NCBI Taxonomy" id="1385699"/>
    <lineage>
        <taxon>Bacteria</taxon>
        <taxon>Pseudomonadati</taxon>
        <taxon>Bacteroidota</taxon>
        <taxon>Flavobacteriia</taxon>
        <taxon>Flavobacteriales</taxon>
        <taxon>Flavobacteriaceae</taxon>
        <taxon>Aequorivita</taxon>
    </lineage>
</organism>